<gene>
    <name evidence="2" type="ORF">ACFQMK_08020</name>
</gene>
<dbReference type="EMBL" id="JBHSZZ010000030">
    <property type="protein sequence ID" value="MFC7186832.1"/>
    <property type="molecule type" value="Genomic_DNA"/>
</dbReference>
<dbReference type="RefSeq" id="WP_267663828.1">
    <property type="nucleotide sequence ID" value="NZ_JAODIX010000030.1"/>
</dbReference>
<dbReference type="Proteomes" id="UP001596390">
    <property type="component" value="Unassembled WGS sequence"/>
</dbReference>
<protein>
    <submittedName>
        <fullName evidence="2">Uncharacterized protein</fullName>
    </submittedName>
</protein>
<keyword evidence="3" id="KW-1185">Reference proteome</keyword>
<comment type="caution">
    <text evidence="2">The sequence shown here is derived from an EMBL/GenBank/DDBJ whole genome shotgun (WGS) entry which is preliminary data.</text>
</comment>
<name>A0ABD5YD73_9EURY</name>
<evidence type="ECO:0000313" key="3">
    <source>
        <dbReference type="Proteomes" id="UP001596390"/>
    </source>
</evidence>
<accession>A0ABD5YD73</accession>
<evidence type="ECO:0000313" key="2">
    <source>
        <dbReference type="EMBL" id="MFC7186832.1"/>
    </source>
</evidence>
<dbReference type="InterPro" id="IPR055708">
    <property type="entry name" value="DUF7284"/>
</dbReference>
<dbReference type="AlphaFoldDB" id="A0ABD5YD73"/>
<organism evidence="2 3">
    <name type="scientific">Halorubrum yunnanense</name>
    <dbReference type="NCBI Taxonomy" id="1526162"/>
    <lineage>
        <taxon>Archaea</taxon>
        <taxon>Methanobacteriati</taxon>
        <taxon>Methanobacteriota</taxon>
        <taxon>Stenosarchaea group</taxon>
        <taxon>Halobacteria</taxon>
        <taxon>Halobacteriales</taxon>
        <taxon>Haloferacaceae</taxon>
        <taxon>Halorubrum</taxon>
    </lineage>
</organism>
<dbReference type="Pfam" id="PF23955">
    <property type="entry name" value="DUF7284"/>
    <property type="match status" value="1"/>
</dbReference>
<reference evidence="2 3" key="1">
    <citation type="journal article" date="2019" name="Int. J. Syst. Evol. Microbiol.">
        <title>The Global Catalogue of Microorganisms (GCM) 10K type strain sequencing project: providing services to taxonomists for standard genome sequencing and annotation.</title>
        <authorList>
            <consortium name="The Broad Institute Genomics Platform"/>
            <consortium name="The Broad Institute Genome Sequencing Center for Infectious Disease"/>
            <person name="Wu L."/>
            <person name="Ma J."/>
        </authorList>
    </citation>
    <scope>NUCLEOTIDE SEQUENCE [LARGE SCALE GENOMIC DNA]</scope>
    <source>
        <strain evidence="2 3">Q85</strain>
    </source>
</reference>
<sequence>MTSTVLDVTVLLLCVSASVVALGGVGDDVGARGPTAGEAADRLVTETVTVRYRAPEAANETRTVHATRAELLALLVADAGGVHGERGAVRSPDDADRNRFESRATAAVAAGIDERTRIDATVPTAANWEGETAGSIADRDGASRRGGRRTVRPRIALDAPNARVSPQRGAPDGGSRRGRADGSVVTGDARTVTVGEEPPRNADVTTAVIAHPAAGETETDGPVRIVVRRW</sequence>
<proteinExistence type="predicted"/>
<feature type="region of interest" description="Disordered" evidence="1">
    <location>
        <begin position="125"/>
        <end position="186"/>
    </location>
</feature>
<evidence type="ECO:0000256" key="1">
    <source>
        <dbReference type="SAM" id="MobiDB-lite"/>
    </source>
</evidence>